<dbReference type="GO" id="GO:0016887">
    <property type="term" value="F:ATP hydrolysis activity"/>
    <property type="evidence" value="ECO:0007669"/>
    <property type="project" value="InterPro"/>
</dbReference>
<organism evidence="9">
    <name type="scientific">marine sediment metagenome</name>
    <dbReference type="NCBI Taxonomy" id="412755"/>
    <lineage>
        <taxon>unclassified sequences</taxon>
        <taxon>metagenomes</taxon>
        <taxon>ecological metagenomes</taxon>
    </lineage>
</organism>
<dbReference type="SUPFAM" id="SSF52540">
    <property type="entry name" value="P-loop containing nucleoside triphosphate hydrolases"/>
    <property type="match status" value="1"/>
</dbReference>
<evidence type="ECO:0000256" key="5">
    <source>
        <dbReference type="ARBA" id="ARBA00023136"/>
    </source>
</evidence>
<reference evidence="9" key="1">
    <citation type="journal article" date="2014" name="Front. Microbiol.">
        <title>High frequency of phylogenetically diverse reductive dehalogenase-homologous genes in deep subseafloor sedimentary metagenomes.</title>
        <authorList>
            <person name="Kawai M."/>
            <person name="Futagami T."/>
            <person name="Toyoda A."/>
            <person name="Takaki Y."/>
            <person name="Nishi S."/>
            <person name="Hori S."/>
            <person name="Arai W."/>
            <person name="Tsubouchi T."/>
            <person name="Morono Y."/>
            <person name="Uchiyama I."/>
            <person name="Ito T."/>
            <person name="Fujiyama A."/>
            <person name="Inagaki F."/>
            <person name="Takami H."/>
        </authorList>
    </citation>
    <scope>NUCLEOTIDE SEQUENCE</scope>
    <source>
        <strain evidence="9">Expedition CK06-06</strain>
    </source>
</reference>
<accession>X0UYH3</accession>
<evidence type="ECO:0000259" key="8">
    <source>
        <dbReference type="Pfam" id="PF00005"/>
    </source>
</evidence>
<feature type="domain" description="ABC transporter" evidence="8">
    <location>
        <begin position="1"/>
        <end position="90"/>
    </location>
</feature>
<gene>
    <name evidence="9" type="ORF">S01H1_34513</name>
</gene>
<dbReference type="GO" id="GO:0042626">
    <property type="term" value="F:ATPase-coupled transmembrane transporter activity"/>
    <property type="evidence" value="ECO:0007669"/>
    <property type="project" value="TreeGrafter"/>
</dbReference>
<keyword evidence="3 7" id="KW-0812">Transmembrane</keyword>
<dbReference type="GO" id="GO:0005524">
    <property type="term" value="F:ATP binding"/>
    <property type="evidence" value="ECO:0007669"/>
    <property type="project" value="InterPro"/>
</dbReference>
<sequence length="271" mass="30635">QLGYVPQQNTIHMELTPYEALDYSARLRLPADTTARERRQRVMSVLGTLGLLICKDRPIRKLSGGEQRRVSIGVELLAQPGLFFLDEATTGLDPAVERQMMHLLRDLTDQGHTVLLVTHATKNVLLCDLVVFLARDGYLAYYGPPREALTYFGVSDFDDIYDKLREERSPKAWAELYRQSEQYRKFVAARLPQDYRAPRSTPRSKAIALQPSGAPSNRVSAMRQFAILSRRNLNTLLRDKVSLALMLLMAPLVGVLDFLFWRPGIFAANGG</sequence>
<dbReference type="InterPro" id="IPR003439">
    <property type="entry name" value="ABC_transporter-like_ATP-bd"/>
</dbReference>
<proteinExistence type="predicted"/>
<evidence type="ECO:0000256" key="2">
    <source>
        <dbReference type="ARBA" id="ARBA00022448"/>
    </source>
</evidence>
<dbReference type="InterPro" id="IPR050352">
    <property type="entry name" value="ABCG_transporters"/>
</dbReference>
<keyword evidence="5 7" id="KW-0472">Membrane</keyword>
<evidence type="ECO:0000256" key="3">
    <source>
        <dbReference type="ARBA" id="ARBA00022692"/>
    </source>
</evidence>
<dbReference type="PANTHER" id="PTHR48041">
    <property type="entry name" value="ABC TRANSPORTER G FAMILY MEMBER 28"/>
    <property type="match status" value="1"/>
</dbReference>
<dbReference type="InterPro" id="IPR027417">
    <property type="entry name" value="P-loop_NTPase"/>
</dbReference>
<evidence type="ECO:0000313" key="9">
    <source>
        <dbReference type="EMBL" id="GAG04227.1"/>
    </source>
</evidence>
<feature type="non-terminal residue" evidence="9">
    <location>
        <position position="271"/>
    </location>
</feature>
<evidence type="ECO:0000256" key="6">
    <source>
        <dbReference type="SAM" id="MobiDB-lite"/>
    </source>
</evidence>
<feature type="non-terminal residue" evidence="9">
    <location>
        <position position="1"/>
    </location>
</feature>
<dbReference type="AlphaFoldDB" id="X0UYH3"/>
<evidence type="ECO:0000256" key="7">
    <source>
        <dbReference type="SAM" id="Phobius"/>
    </source>
</evidence>
<dbReference type="Gene3D" id="3.40.50.300">
    <property type="entry name" value="P-loop containing nucleotide triphosphate hydrolases"/>
    <property type="match status" value="1"/>
</dbReference>
<keyword evidence="2" id="KW-0813">Transport</keyword>
<feature type="region of interest" description="Disordered" evidence="6">
    <location>
        <begin position="196"/>
        <end position="215"/>
    </location>
</feature>
<comment type="caution">
    <text evidence="9">The sequence shown here is derived from an EMBL/GenBank/DDBJ whole genome shotgun (WGS) entry which is preliminary data.</text>
</comment>
<feature type="transmembrane region" description="Helical" evidence="7">
    <location>
        <begin position="241"/>
        <end position="261"/>
    </location>
</feature>
<evidence type="ECO:0000256" key="4">
    <source>
        <dbReference type="ARBA" id="ARBA00022989"/>
    </source>
</evidence>
<comment type="subcellular location">
    <subcellularLocation>
        <location evidence="1">Membrane</location>
        <topology evidence="1">Multi-pass membrane protein</topology>
    </subcellularLocation>
</comment>
<name>X0UYH3_9ZZZZ</name>
<dbReference type="EMBL" id="BARS01021490">
    <property type="protein sequence ID" value="GAG04227.1"/>
    <property type="molecule type" value="Genomic_DNA"/>
</dbReference>
<evidence type="ECO:0000256" key="1">
    <source>
        <dbReference type="ARBA" id="ARBA00004141"/>
    </source>
</evidence>
<dbReference type="Pfam" id="PF00005">
    <property type="entry name" value="ABC_tran"/>
    <property type="match status" value="1"/>
</dbReference>
<protein>
    <recommendedName>
        <fullName evidence="8">ABC transporter domain-containing protein</fullName>
    </recommendedName>
</protein>
<dbReference type="GO" id="GO:0016020">
    <property type="term" value="C:membrane"/>
    <property type="evidence" value="ECO:0007669"/>
    <property type="project" value="UniProtKB-SubCell"/>
</dbReference>
<keyword evidence="4 7" id="KW-1133">Transmembrane helix</keyword>
<dbReference type="PANTHER" id="PTHR48041:SF139">
    <property type="entry name" value="PROTEIN SCARLET"/>
    <property type="match status" value="1"/>
</dbReference>